<keyword evidence="5" id="KW-0547">Nucleotide-binding</keyword>
<gene>
    <name evidence="11" type="ORF">OM076_14820</name>
</gene>
<dbReference type="RefSeq" id="WP_270040764.1">
    <property type="nucleotide sequence ID" value="NZ_JAPDOD010000013.1"/>
</dbReference>
<evidence type="ECO:0000259" key="10">
    <source>
        <dbReference type="PROSITE" id="PS50893"/>
    </source>
</evidence>
<dbReference type="SMART" id="SM00382">
    <property type="entry name" value="AAA"/>
    <property type="match status" value="1"/>
</dbReference>
<dbReference type="Pfam" id="PF00005">
    <property type="entry name" value="ABC_tran"/>
    <property type="match status" value="1"/>
</dbReference>
<evidence type="ECO:0000256" key="2">
    <source>
        <dbReference type="ARBA" id="ARBA00022448"/>
    </source>
</evidence>
<feature type="transmembrane region" description="Helical" evidence="9">
    <location>
        <begin position="83"/>
        <end position="102"/>
    </location>
</feature>
<dbReference type="InterPro" id="IPR027417">
    <property type="entry name" value="P-loop_NTPase"/>
</dbReference>
<evidence type="ECO:0000256" key="9">
    <source>
        <dbReference type="SAM" id="Phobius"/>
    </source>
</evidence>
<feature type="transmembrane region" description="Helical" evidence="9">
    <location>
        <begin position="51"/>
        <end position="76"/>
    </location>
</feature>
<sequence>MSVSEAARDLYLLVAVFGLVPAVRLAGLPVLAASAFAAIGGVGALQLERAGLPIGGAVLAAIVAGAVAGAATGALVARAAPPFVALTTWALAWLAYTVLLGFPSLSGGGQGLTRPALDTVETPIGVTFTLTPRLHLVFAAVLCVLVYAFSVWVTRSRAGMEATAARDDHALAASLRIPSRRVETLALAGGAAAAAGAGASVLLGVAAPADVSPLLALQLFAAALAATRSPLLGVAVIVALPHVADWLTAVLLLAAVAVRGRPRVAAGADELKPPGELPATSGELHARDLHVTLGGREILRGLDLDVRAGEIHALIGPNGSGKTTALNALHLTRTFQRDAGFPALTPLQQLALVSDDPSTYLALVGLLERANSAPAALTTGERRLLAVARAAATEAPVLAFDEPAAGMSAAERESLIAVLRALAQAGRAVLVVEHDLRLVAATADVVTVLDDGVAIAHGAPDAVIADETVQRVYLGAAA</sequence>
<dbReference type="GO" id="GO:0022857">
    <property type="term" value="F:transmembrane transporter activity"/>
    <property type="evidence" value="ECO:0007669"/>
    <property type="project" value="InterPro"/>
</dbReference>
<dbReference type="InterPro" id="IPR003593">
    <property type="entry name" value="AAA+_ATPase"/>
</dbReference>
<comment type="caution">
    <text evidence="11">The sequence shown here is derived from an EMBL/GenBank/DDBJ whole genome shotgun (WGS) entry which is preliminary data.</text>
</comment>
<evidence type="ECO:0000256" key="5">
    <source>
        <dbReference type="ARBA" id="ARBA00022741"/>
    </source>
</evidence>
<feature type="transmembrane region" description="Helical" evidence="9">
    <location>
        <begin position="134"/>
        <end position="153"/>
    </location>
</feature>
<evidence type="ECO:0000256" key="4">
    <source>
        <dbReference type="ARBA" id="ARBA00022692"/>
    </source>
</evidence>
<name>A0A9X3MSF8_9ACTN</name>
<evidence type="ECO:0000256" key="8">
    <source>
        <dbReference type="ARBA" id="ARBA00023136"/>
    </source>
</evidence>
<feature type="transmembrane region" description="Helical" evidence="9">
    <location>
        <begin position="185"/>
        <end position="209"/>
    </location>
</feature>
<dbReference type="GO" id="GO:0005886">
    <property type="term" value="C:plasma membrane"/>
    <property type="evidence" value="ECO:0007669"/>
    <property type="project" value="UniProtKB-SubCell"/>
</dbReference>
<feature type="transmembrane region" description="Helical" evidence="9">
    <location>
        <begin position="229"/>
        <end position="254"/>
    </location>
</feature>
<dbReference type="PROSITE" id="PS50893">
    <property type="entry name" value="ABC_TRANSPORTER_2"/>
    <property type="match status" value="1"/>
</dbReference>
<evidence type="ECO:0000313" key="11">
    <source>
        <dbReference type="EMBL" id="MDA0161547.1"/>
    </source>
</evidence>
<keyword evidence="12" id="KW-1185">Reference proteome</keyword>
<dbReference type="Gene3D" id="3.40.50.300">
    <property type="entry name" value="P-loop containing nucleotide triphosphate hydrolases"/>
    <property type="match status" value="2"/>
</dbReference>
<dbReference type="Pfam" id="PF02653">
    <property type="entry name" value="BPD_transp_2"/>
    <property type="match status" value="1"/>
</dbReference>
<protein>
    <submittedName>
        <fullName evidence="11">ATP-binding cassette domain-containing protein</fullName>
    </submittedName>
</protein>
<keyword evidence="8 9" id="KW-0472">Membrane</keyword>
<organism evidence="11 12">
    <name type="scientific">Solirubrobacter ginsenosidimutans</name>
    <dbReference type="NCBI Taxonomy" id="490573"/>
    <lineage>
        <taxon>Bacteria</taxon>
        <taxon>Bacillati</taxon>
        <taxon>Actinomycetota</taxon>
        <taxon>Thermoleophilia</taxon>
        <taxon>Solirubrobacterales</taxon>
        <taxon>Solirubrobacteraceae</taxon>
        <taxon>Solirubrobacter</taxon>
    </lineage>
</organism>
<accession>A0A9X3MSF8</accession>
<proteinExistence type="predicted"/>
<dbReference type="InterPro" id="IPR003439">
    <property type="entry name" value="ABC_transporter-like_ATP-bd"/>
</dbReference>
<comment type="subcellular location">
    <subcellularLocation>
        <location evidence="1">Cell membrane</location>
        <topology evidence="1">Multi-pass membrane protein</topology>
    </subcellularLocation>
</comment>
<keyword evidence="6 11" id="KW-0067">ATP-binding</keyword>
<keyword evidence="4 9" id="KW-0812">Transmembrane</keyword>
<reference evidence="11" key="1">
    <citation type="submission" date="2022-10" db="EMBL/GenBank/DDBJ databases">
        <title>The WGS of Solirubrobacter ginsenosidimutans DSM 21036.</title>
        <authorList>
            <person name="Jiang Z."/>
        </authorList>
    </citation>
    <scope>NUCLEOTIDE SEQUENCE</scope>
    <source>
        <strain evidence="11">DSM 21036</strain>
    </source>
</reference>
<evidence type="ECO:0000256" key="6">
    <source>
        <dbReference type="ARBA" id="ARBA00022840"/>
    </source>
</evidence>
<dbReference type="EMBL" id="JAPDOD010000013">
    <property type="protein sequence ID" value="MDA0161547.1"/>
    <property type="molecule type" value="Genomic_DNA"/>
</dbReference>
<dbReference type="GO" id="GO:0016887">
    <property type="term" value="F:ATP hydrolysis activity"/>
    <property type="evidence" value="ECO:0007669"/>
    <property type="project" value="InterPro"/>
</dbReference>
<dbReference type="SUPFAM" id="SSF52540">
    <property type="entry name" value="P-loop containing nucleoside triphosphate hydrolases"/>
    <property type="match status" value="1"/>
</dbReference>
<feature type="domain" description="ABC transporter" evidence="10">
    <location>
        <begin position="284"/>
        <end position="476"/>
    </location>
</feature>
<dbReference type="AlphaFoldDB" id="A0A9X3MSF8"/>
<dbReference type="GO" id="GO:0005524">
    <property type="term" value="F:ATP binding"/>
    <property type="evidence" value="ECO:0007669"/>
    <property type="project" value="UniProtKB-KW"/>
</dbReference>
<keyword evidence="3" id="KW-1003">Cell membrane</keyword>
<evidence type="ECO:0000256" key="7">
    <source>
        <dbReference type="ARBA" id="ARBA00022989"/>
    </source>
</evidence>
<dbReference type="InterPro" id="IPR001851">
    <property type="entry name" value="ABC_transp_permease"/>
</dbReference>
<feature type="transmembrane region" description="Helical" evidence="9">
    <location>
        <begin position="12"/>
        <end position="39"/>
    </location>
</feature>
<dbReference type="Proteomes" id="UP001149140">
    <property type="component" value="Unassembled WGS sequence"/>
</dbReference>
<evidence type="ECO:0000256" key="3">
    <source>
        <dbReference type="ARBA" id="ARBA00022475"/>
    </source>
</evidence>
<keyword evidence="7 9" id="KW-1133">Transmembrane helix</keyword>
<evidence type="ECO:0000313" key="12">
    <source>
        <dbReference type="Proteomes" id="UP001149140"/>
    </source>
</evidence>
<evidence type="ECO:0000256" key="1">
    <source>
        <dbReference type="ARBA" id="ARBA00004651"/>
    </source>
</evidence>
<dbReference type="PANTHER" id="PTHR45772">
    <property type="entry name" value="CONSERVED COMPONENT OF ABC TRANSPORTER FOR NATURAL AMINO ACIDS-RELATED"/>
    <property type="match status" value="1"/>
</dbReference>
<dbReference type="InterPro" id="IPR051120">
    <property type="entry name" value="ABC_AA/LPS_Transport"/>
</dbReference>
<keyword evidence="2" id="KW-0813">Transport</keyword>